<dbReference type="Proteomes" id="UP000663870">
    <property type="component" value="Unassembled WGS sequence"/>
</dbReference>
<organism evidence="2 3">
    <name type="scientific">Rotaria sordida</name>
    <dbReference type="NCBI Taxonomy" id="392033"/>
    <lineage>
        <taxon>Eukaryota</taxon>
        <taxon>Metazoa</taxon>
        <taxon>Spiralia</taxon>
        <taxon>Gnathifera</taxon>
        <taxon>Rotifera</taxon>
        <taxon>Eurotatoria</taxon>
        <taxon>Bdelloidea</taxon>
        <taxon>Philodinida</taxon>
        <taxon>Philodinidae</taxon>
        <taxon>Rotaria</taxon>
    </lineage>
</organism>
<dbReference type="AlphaFoldDB" id="A0A815ZZ69"/>
<comment type="caution">
    <text evidence="2">The sequence shown here is derived from an EMBL/GenBank/DDBJ whole genome shotgun (WGS) entry which is preliminary data.</text>
</comment>
<keyword evidence="3" id="KW-1185">Reference proteome</keyword>
<gene>
    <name evidence="2" type="ORF">JXQ802_LOCUS47192</name>
    <name evidence="1" type="ORF">PYM288_LOCUS13735</name>
</gene>
<sequence length="100" mass="11818">MKEYAANDCTTFIRLYFHMFPRKVKINDIFDISPTITSHVKLSLNDKPSYIGEDKEHQILLPKFDKQTQLSIKQKQPQIETITKLSKSEKQCRKKCKIKM</sequence>
<protein>
    <submittedName>
        <fullName evidence="2">Uncharacterized protein</fullName>
    </submittedName>
</protein>
<reference evidence="2" key="1">
    <citation type="submission" date="2021-02" db="EMBL/GenBank/DDBJ databases">
        <authorList>
            <person name="Nowell W R."/>
        </authorList>
    </citation>
    <scope>NUCLEOTIDE SEQUENCE</scope>
</reference>
<evidence type="ECO:0000313" key="3">
    <source>
        <dbReference type="Proteomes" id="UP000663870"/>
    </source>
</evidence>
<name>A0A815ZZ69_9BILA</name>
<evidence type="ECO:0000313" key="2">
    <source>
        <dbReference type="EMBL" id="CAF1590609.1"/>
    </source>
</evidence>
<evidence type="ECO:0000313" key="1">
    <source>
        <dbReference type="EMBL" id="CAF0983405.1"/>
    </source>
</evidence>
<proteinExistence type="predicted"/>
<dbReference type="Proteomes" id="UP000663854">
    <property type="component" value="Unassembled WGS sequence"/>
</dbReference>
<accession>A0A815ZZ69</accession>
<dbReference type="EMBL" id="CAJNOL010004559">
    <property type="protein sequence ID" value="CAF1590609.1"/>
    <property type="molecule type" value="Genomic_DNA"/>
</dbReference>
<dbReference type="EMBL" id="CAJNOH010000284">
    <property type="protein sequence ID" value="CAF0983405.1"/>
    <property type="molecule type" value="Genomic_DNA"/>
</dbReference>